<reference evidence="1 2" key="1">
    <citation type="submission" date="2020-02" db="EMBL/GenBank/DDBJ databases">
        <title>Genome sequence of the type strain CGMCC 1.15528 of Mesorhizobium zhangyense.</title>
        <authorList>
            <person name="Gao J."/>
            <person name="Sun J."/>
        </authorList>
    </citation>
    <scope>NUCLEOTIDE SEQUENCE [LARGE SCALE GENOMIC DNA]</scope>
    <source>
        <strain evidence="1 2">CGMCC 1.15528</strain>
    </source>
</reference>
<dbReference type="Proteomes" id="UP000481252">
    <property type="component" value="Unassembled WGS sequence"/>
</dbReference>
<comment type="caution">
    <text evidence="1">The sequence shown here is derived from an EMBL/GenBank/DDBJ whole genome shotgun (WGS) entry which is preliminary data.</text>
</comment>
<gene>
    <name evidence="1" type="ORF">G6N74_20585</name>
</gene>
<dbReference type="AlphaFoldDB" id="A0A7C9VF71"/>
<accession>A0A7C9VF71</accession>
<keyword evidence="2" id="KW-1185">Reference proteome</keyword>
<proteinExistence type="predicted"/>
<evidence type="ECO:0000313" key="1">
    <source>
        <dbReference type="EMBL" id="NGN43472.1"/>
    </source>
</evidence>
<organism evidence="1 2">
    <name type="scientific">Mesorhizobium zhangyense</name>
    <dbReference type="NCBI Taxonomy" id="1776730"/>
    <lineage>
        <taxon>Bacteria</taxon>
        <taxon>Pseudomonadati</taxon>
        <taxon>Pseudomonadota</taxon>
        <taxon>Alphaproteobacteria</taxon>
        <taxon>Hyphomicrobiales</taxon>
        <taxon>Phyllobacteriaceae</taxon>
        <taxon>Mesorhizobium</taxon>
    </lineage>
</organism>
<evidence type="ECO:0000313" key="2">
    <source>
        <dbReference type="Proteomes" id="UP000481252"/>
    </source>
</evidence>
<dbReference type="EMBL" id="JAAKZG010000009">
    <property type="protein sequence ID" value="NGN43472.1"/>
    <property type="molecule type" value="Genomic_DNA"/>
</dbReference>
<name>A0A7C9VF71_9HYPH</name>
<protein>
    <submittedName>
        <fullName evidence="1">Uncharacterized protein</fullName>
    </submittedName>
</protein>
<sequence>MRSDFAAVRHHLEKAQTYLRGSDQDSRKMNEAIEILVEAALAAEYRAPKGEVIAFPLKRSSPR</sequence>